<dbReference type="AlphaFoldDB" id="A0AA47I8B5"/>
<proteinExistence type="predicted"/>
<organism evidence="2 3">
    <name type="scientific">Clostridium estertheticum</name>
    <dbReference type="NCBI Taxonomy" id="238834"/>
    <lineage>
        <taxon>Bacteria</taxon>
        <taxon>Bacillati</taxon>
        <taxon>Bacillota</taxon>
        <taxon>Clostridia</taxon>
        <taxon>Eubacteriales</taxon>
        <taxon>Clostridiaceae</taxon>
        <taxon>Clostridium</taxon>
    </lineage>
</organism>
<dbReference type="RefSeq" id="WP_216122445.1">
    <property type="nucleotide sequence ID" value="NZ_CP086239.1"/>
</dbReference>
<evidence type="ECO:0000259" key="1">
    <source>
        <dbReference type="SMART" id="SM00954"/>
    </source>
</evidence>
<dbReference type="InterPro" id="IPR007685">
    <property type="entry name" value="RelA_SpoT"/>
</dbReference>
<dbReference type="Proteomes" id="UP001164733">
    <property type="component" value="Chromosome"/>
</dbReference>
<dbReference type="PANTHER" id="PTHR41773">
    <property type="entry name" value="GTP PYROPHOSPHATASE-RELATED"/>
    <property type="match status" value="1"/>
</dbReference>
<dbReference type="PANTHER" id="PTHR41773:SF1">
    <property type="entry name" value="RELA_SPOT DOMAIN-CONTAINING PROTEIN"/>
    <property type="match status" value="1"/>
</dbReference>
<gene>
    <name evidence="2" type="ORF">LL038_03100</name>
</gene>
<dbReference type="EMBL" id="CP086239">
    <property type="protein sequence ID" value="WAG61254.1"/>
    <property type="molecule type" value="Genomic_DNA"/>
</dbReference>
<protein>
    <submittedName>
        <fullName evidence="2">RelA/SpoT domain-containing protein</fullName>
    </submittedName>
</protein>
<accession>A0AA47I8B5</accession>
<dbReference type="CDD" id="cd05399">
    <property type="entry name" value="NT_Rel-Spo_like"/>
    <property type="match status" value="1"/>
</dbReference>
<feature type="domain" description="RelA/SpoT" evidence="1">
    <location>
        <begin position="50"/>
        <end position="179"/>
    </location>
</feature>
<reference evidence="2" key="1">
    <citation type="submission" date="2021-11" db="EMBL/GenBank/DDBJ databases">
        <title>Clostridia strains as spoilage organisms.</title>
        <authorList>
            <person name="Wambui J."/>
            <person name="Stevens M.J.A."/>
            <person name="Stephan R."/>
        </authorList>
    </citation>
    <scope>NUCLEOTIDE SEQUENCE</scope>
    <source>
        <strain evidence="2">CF009</strain>
    </source>
</reference>
<evidence type="ECO:0000313" key="3">
    <source>
        <dbReference type="Proteomes" id="UP001164733"/>
    </source>
</evidence>
<sequence length="328" mass="38979">MRDEEKFIEDYDKQKDSLRSWGQYIKEYIFTELKKQKHDTESFIKIQVLARVKDDSSIIEKAFYRGKNYSNPLDDITDKVGIRFVVLLLDDIKIIQNIIEDCREWNISEDKNFEWERLENPSVFEYQSVHYIIRNTKAIIVNNITIDQLTPCEVQIRTLLQHAFSELSHDTVYKPSQTVEPMIKRLVARSMAMIETTDSIFKEVNDKMTIENNKKSNNLLPIIKDEYTNRIRMPEENNKIQELIIDVYEEMIAEINAEDLINFINEHIEMLKEQINSKYNTQLLFRQPVILLLYYLINQHPNKVSIDWPLTEDLIKPIYTKLGISFNS</sequence>
<dbReference type="Pfam" id="PF04607">
    <property type="entry name" value="RelA_SpoT"/>
    <property type="match status" value="1"/>
</dbReference>
<name>A0AA47I8B5_9CLOT</name>
<evidence type="ECO:0000313" key="2">
    <source>
        <dbReference type="EMBL" id="WAG61254.1"/>
    </source>
</evidence>
<dbReference type="SMART" id="SM00954">
    <property type="entry name" value="RelA_SpoT"/>
    <property type="match status" value="1"/>
</dbReference>
<dbReference type="GO" id="GO:0015969">
    <property type="term" value="P:guanosine tetraphosphate metabolic process"/>
    <property type="evidence" value="ECO:0007669"/>
    <property type="project" value="InterPro"/>
</dbReference>